<dbReference type="RefSeq" id="XP_031022737.1">
    <property type="nucleotide sequence ID" value="XM_031171305.1"/>
</dbReference>
<protein>
    <recommendedName>
        <fullName evidence="13">SH3 domain-containing protein</fullName>
    </recommendedName>
</protein>
<feature type="domain" description="ADF-H" evidence="10">
    <location>
        <begin position="248"/>
        <end position="376"/>
    </location>
</feature>
<feature type="compositionally biased region" description="Low complexity" evidence="8">
    <location>
        <begin position="512"/>
        <end position="523"/>
    </location>
</feature>
<dbReference type="GO" id="GO:0030864">
    <property type="term" value="C:cortical actin cytoskeleton"/>
    <property type="evidence" value="ECO:0007669"/>
    <property type="project" value="TreeGrafter"/>
</dbReference>
<dbReference type="PANTHER" id="PTHR10829:SF25">
    <property type="entry name" value="DREBRIN-LIKE PROTEIN"/>
    <property type="match status" value="1"/>
</dbReference>
<dbReference type="SMART" id="SM00102">
    <property type="entry name" value="ADF"/>
    <property type="match status" value="1"/>
</dbReference>
<dbReference type="GO" id="GO:0008757">
    <property type="term" value="F:S-adenosylmethionine-dependent methyltransferase activity"/>
    <property type="evidence" value="ECO:0007669"/>
    <property type="project" value="InterPro"/>
</dbReference>
<feature type="compositionally biased region" description="Low complexity" evidence="8">
    <location>
        <begin position="422"/>
        <end position="434"/>
    </location>
</feature>
<dbReference type="PRINTS" id="PR00499">
    <property type="entry name" value="P67PHOX"/>
</dbReference>
<evidence type="ECO:0000313" key="12">
    <source>
        <dbReference type="Proteomes" id="UP000319731"/>
    </source>
</evidence>
<feature type="compositionally biased region" description="Low complexity" evidence="8">
    <location>
        <begin position="535"/>
        <end position="555"/>
    </location>
</feature>
<dbReference type="SUPFAM" id="SSF53335">
    <property type="entry name" value="S-adenosyl-L-methionine-dependent methyltransferases"/>
    <property type="match status" value="1"/>
</dbReference>
<dbReference type="CDD" id="cd02440">
    <property type="entry name" value="AdoMet_MTases"/>
    <property type="match status" value="1"/>
</dbReference>
<dbReference type="PANTHER" id="PTHR10829">
    <property type="entry name" value="CORTACTIN AND DREBRIN"/>
    <property type="match status" value="1"/>
</dbReference>
<evidence type="ECO:0000256" key="6">
    <source>
        <dbReference type="ARBA" id="ARBA00038052"/>
    </source>
</evidence>
<feature type="region of interest" description="Disordered" evidence="8">
    <location>
        <begin position="377"/>
        <end position="564"/>
    </location>
</feature>
<evidence type="ECO:0000259" key="9">
    <source>
        <dbReference type="PROSITE" id="PS50002"/>
    </source>
</evidence>
<keyword evidence="5" id="KW-0206">Cytoskeleton</keyword>
<keyword evidence="4" id="KW-0009">Actin-binding</keyword>
<organism evidence="11 12">
    <name type="scientific">Synchytrium microbalum</name>
    <dbReference type="NCBI Taxonomy" id="1806994"/>
    <lineage>
        <taxon>Eukaryota</taxon>
        <taxon>Fungi</taxon>
        <taxon>Fungi incertae sedis</taxon>
        <taxon>Chytridiomycota</taxon>
        <taxon>Chytridiomycota incertae sedis</taxon>
        <taxon>Chytridiomycetes</taxon>
        <taxon>Synchytriales</taxon>
        <taxon>Synchytriaceae</taxon>
        <taxon>Synchytrium</taxon>
    </lineage>
</organism>
<comment type="subcellular location">
    <subcellularLocation>
        <location evidence="1">Cytoplasm</location>
        <location evidence="1">Cytoskeleton</location>
    </subcellularLocation>
</comment>
<dbReference type="GO" id="GO:0051015">
    <property type="term" value="F:actin filament binding"/>
    <property type="evidence" value="ECO:0007669"/>
    <property type="project" value="TreeGrafter"/>
</dbReference>
<proteinExistence type="inferred from homology"/>
<dbReference type="Gene3D" id="3.40.20.10">
    <property type="entry name" value="Severin"/>
    <property type="match status" value="1"/>
</dbReference>
<evidence type="ECO:0000256" key="2">
    <source>
        <dbReference type="ARBA" id="ARBA00022443"/>
    </source>
</evidence>
<dbReference type="PROSITE" id="PS51263">
    <property type="entry name" value="ADF_H"/>
    <property type="match status" value="1"/>
</dbReference>
<comment type="similarity">
    <text evidence="6">Belongs to the actin-binding proteins ADF family. Coactosin subfamily.</text>
</comment>
<dbReference type="EMBL" id="QEAO01000048">
    <property type="protein sequence ID" value="TPX31265.1"/>
    <property type="molecule type" value="Genomic_DNA"/>
</dbReference>
<dbReference type="InterPro" id="IPR029006">
    <property type="entry name" value="ADF-H/Gelsolin-like_dom_sf"/>
</dbReference>
<evidence type="ECO:0000259" key="10">
    <source>
        <dbReference type="PROSITE" id="PS51263"/>
    </source>
</evidence>
<keyword evidence="3" id="KW-0963">Cytoplasm</keyword>
<evidence type="ECO:0008006" key="13">
    <source>
        <dbReference type="Google" id="ProtNLM"/>
    </source>
</evidence>
<evidence type="ECO:0000256" key="8">
    <source>
        <dbReference type="SAM" id="MobiDB-lite"/>
    </source>
</evidence>
<feature type="domain" description="SH3" evidence="9">
    <location>
        <begin position="553"/>
        <end position="612"/>
    </location>
</feature>
<dbReference type="Gene3D" id="2.30.30.40">
    <property type="entry name" value="SH3 Domains"/>
    <property type="match status" value="2"/>
</dbReference>
<dbReference type="FunFam" id="2.30.30.40:FF:000072">
    <property type="entry name" value="Unconventional Myosin IB"/>
    <property type="match status" value="1"/>
</dbReference>
<feature type="compositionally biased region" description="Pro residues" evidence="8">
    <location>
        <begin position="397"/>
        <end position="410"/>
    </location>
</feature>
<feature type="domain" description="SH3" evidence="9">
    <location>
        <begin position="655"/>
        <end position="713"/>
    </location>
</feature>
<evidence type="ECO:0000256" key="7">
    <source>
        <dbReference type="PROSITE-ProRule" id="PRU00192"/>
    </source>
</evidence>
<dbReference type="OrthoDB" id="66144at2759"/>
<name>A0A507C121_9FUNG</name>
<sequence length="713" mass="78544">MNVHKVAQIGFGLQARAYELARPSYPPAVVNYVTENFLKNGTTKEVLDLGKFGPDHRIVSEIAAGTGKWTRLLPKDLKRVVALEPSAEMRAQFKIILNDVDILDGTATSIPFADNSFDLITVAQAFHWFSNIESLREMHRVLKPAGSVALIWNMEDQRTPWVRRLRKAYEPYDGATPQYRMNLWRPVLESTEFKALFTQKKEVQFTHEVLCSRDIVWNRVLSKSYISVLPENEQAKLKATVEDMAQVGLSTYSKEILESFNAVKDPNTDTNWVLYSYDKDNQLKPFGSGDGGLEELTDEFNSSKIQYAFTRVVEPISGLPKIVMINWCGEGVPVSRKGLFNSHVNDIQRFFTGVHVAINARYEEDVTAKSIMKKVQDSSGAKYSIHQKGGAENLQPAPKPVATAPPPKPTPYSGAYLSKGTTASVPAAPAAPSIPSRPTPAPAASQAPPPPAVNSSSTVAPPPPNRRNDAPVDDLLDGDRKRIAERERRMRDDAEQRERAEQEQRDRDAREAAQSTSAASAAARQRETDSKISVAPPAQALPARPARPAVASPPAKTATAQYNYTPEESNEIELVEGDLITNIEQVDEQWWRGTVNGNTGLFPSSYVTINDPSRPSTPPEIASRPTAAIPKVAEVVAPPPAPRPVVAPPAAPPRPQTKTAIAQYDYEASEDNEISFSTGDVIEDVDTEVDEMWWKGRVNGTTGLFPANYVELQ</sequence>
<dbReference type="InterPro" id="IPR029063">
    <property type="entry name" value="SAM-dependent_MTases_sf"/>
</dbReference>
<dbReference type="SUPFAM" id="SSF50044">
    <property type="entry name" value="SH3-domain"/>
    <property type="match status" value="2"/>
</dbReference>
<comment type="caution">
    <text evidence="11">The sequence shown here is derived from an EMBL/GenBank/DDBJ whole genome shotgun (WGS) entry which is preliminary data.</text>
</comment>
<dbReference type="Gene3D" id="3.40.50.150">
    <property type="entry name" value="Vaccinia Virus protein VP39"/>
    <property type="match status" value="1"/>
</dbReference>
<accession>A0A507C121</accession>
<evidence type="ECO:0000256" key="4">
    <source>
        <dbReference type="ARBA" id="ARBA00023203"/>
    </source>
</evidence>
<reference evidence="11 12" key="1">
    <citation type="journal article" date="2019" name="Sci. Rep.">
        <title>Comparative genomics of chytrid fungi reveal insights into the obligate biotrophic and pathogenic lifestyle of Synchytrium endobioticum.</title>
        <authorList>
            <person name="van de Vossenberg B.T.L.H."/>
            <person name="Warris S."/>
            <person name="Nguyen H.D.T."/>
            <person name="van Gent-Pelzer M.P.E."/>
            <person name="Joly D.L."/>
            <person name="van de Geest H.C."/>
            <person name="Bonants P.J.M."/>
            <person name="Smith D.S."/>
            <person name="Levesque C.A."/>
            <person name="van der Lee T.A.J."/>
        </authorList>
    </citation>
    <scope>NUCLEOTIDE SEQUENCE [LARGE SCALE GENOMIC DNA]</scope>
    <source>
        <strain evidence="11 12">JEL517</strain>
    </source>
</reference>
<evidence type="ECO:0000256" key="3">
    <source>
        <dbReference type="ARBA" id="ARBA00022490"/>
    </source>
</evidence>
<evidence type="ECO:0000256" key="5">
    <source>
        <dbReference type="ARBA" id="ARBA00023212"/>
    </source>
</evidence>
<dbReference type="PRINTS" id="PR00452">
    <property type="entry name" value="SH3DOMAIN"/>
</dbReference>
<dbReference type="InterPro" id="IPR002108">
    <property type="entry name" value="ADF-H"/>
</dbReference>
<dbReference type="InterPro" id="IPR036028">
    <property type="entry name" value="SH3-like_dom_sf"/>
</dbReference>
<dbReference type="CDD" id="cd11281">
    <property type="entry name" value="ADF_drebrin_like"/>
    <property type="match status" value="1"/>
</dbReference>
<keyword evidence="12" id="KW-1185">Reference proteome</keyword>
<dbReference type="InterPro" id="IPR013216">
    <property type="entry name" value="Methyltransf_11"/>
</dbReference>
<dbReference type="PROSITE" id="PS50002">
    <property type="entry name" value="SH3"/>
    <property type="match status" value="2"/>
</dbReference>
<evidence type="ECO:0000313" key="11">
    <source>
        <dbReference type="EMBL" id="TPX31265.1"/>
    </source>
</evidence>
<dbReference type="InterPro" id="IPR001452">
    <property type="entry name" value="SH3_domain"/>
</dbReference>
<dbReference type="SMART" id="SM00326">
    <property type="entry name" value="SH3"/>
    <property type="match status" value="2"/>
</dbReference>
<dbReference type="AlphaFoldDB" id="A0A507C121"/>
<dbReference type="FunFam" id="3.40.20.10:FF:000018">
    <property type="entry name" value="Coactosin-like 1"/>
    <property type="match status" value="1"/>
</dbReference>
<dbReference type="Pfam" id="PF14604">
    <property type="entry name" value="SH3_9"/>
    <property type="match status" value="1"/>
</dbReference>
<dbReference type="CDD" id="cd11819">
    <property type="entry name" value="SH3_Cortactin_like"/>
    <property type="match status" value="2"/>
</dbReference>
<dbReference type="SUPFAM" id="SSF55753">
    <property type="entry name" value="Actin depolymerizing proteins"/>
    <property type="match status" value="1"/>
</dbReference>
<dbReference type="GeneID" id="42006602"/>
<dbReference type="GO" id="GO:0030833">
    <property type="term" value="P:regulation of actin filament polymerization"/>
    <property type="evidence" value="ECO:0007669"/>
    <property type="project" value="TreeGrafter"/>
</dbReference>
<dbReference type="Pfam" id="PF00241">
    <property type="entry name" value="Cofilin_ADF"/>
    <property type="match status" value="1"/>
</dbReference>
<dbReference type="Pfam" id="PF00018">
    <property type="entry name" value="SH3_1"/>
    <property type="match status" value="1"/>
</dbReference>
<dbReference type="STRING" id="1806994.A0A507C121"/>
<feature type="compositionally biased region" description="Pro residues" evidence="8">
    <location>
        <begin position="435"/>
        <end position="452"/>
    </location>
</feature>
<keyword evidence="2 7" id="KW-0728">SH3 domain</keyword>
<dbReference type="GO" id="GO:0005884">
    <property type="term" value="C:actin filament"/>
    <property type="evidence" value="ECO:0007669"/>
    <property type="project" value="TreeGrafter"/>
</dbReference>
<feature type="compositionally biased region" description="Basic and acidic residues" evidence="8">
    <location>
        <begin position="477"/>
        <end position="511"/>
    </location>
</feature>
<gene>
    <name evidence="11" type="ORF">SmJEL517_g05379</name>
</gene>
<evidence type="ECO:0000256" key="1">
    <source>
        <dbReference type="ARBA" id="ARBA00004245"/>
    </source>
</evidence>
<dbReference type="Proteomes" id="UP000319731">
    <property type="component" value="Unassembled WGS sequence"/>
</dbReference>
<dbReference type="Pfam" id="PF08241">
    <property type="entry name" value="Methyltransf_11"/>
    <property type="match status" value="1"/>
</dbReference>